<comment type="caution">
    <text evidence="10">The sequence shown here is derived from an EMBL/GenBank/DDBJ whole genome shotgun (WGS) entry which is preliminary data.</text>
</comment>
<protein>
    <submittedName>
        <fullName evidence="10">4-hydroxy-3-methylbut-2-en-1-yl diphosphate synthase</fullName>
    </submittedName>
</protein>
<organism evidence="10 11">
    <name type="scientific">Candidatus Glassbacteria bacterium RIFCSPLOWO2_12_FULL_58_11</name>
    <dbReference type="NCBI Taxonomy" id="1817867"/>
    <lineage>
        <taxon>Bacteria</taxon>
        <taxon>Candidatus Glassiibacteriota</taxon>
    </lineage>
</organism>
<evidence type="ECO:0000256" key="7">
    <source>
        <dbReference type="ARBA" id="ARBA00023229"/>
    </source>
</evidence>
<dbReference type="GO" id="GO:0016114">
    <property type="term" value="P:terpenoid biosynthetic process"/>
    <property type="evidence" value="ECO:0007669"/>
    <property type="project" value="InterPro"/>
</dbReference>
<evidence type="ECO:0000256" key="5">
    <source>
        <dbReference type="ARBA" id="ARBA00023004"/>
    </source>
</evidence>
<dbReference type="GO" id="GO:0019288">
    <property type="term" value="P:isopentenyl diphosphate biosynthetic process, methylerythritol 4-phosphate pathway"/>
    <property type="evidence" value="ECO:0007669"/>
    <property type="project" value="TreeGrafter"/>
</dbReference>
<feature type="domain" description="IspG C-terminal" evidence="9">
    <location>
        <begin position="159"/>
        <end position="246"/>
    </location>
</feature>
<evidence type="ECO:0000256" key="3">
    <source>
        <dbReference type="ARBA" id="ARBA00022723"/>
    </source>
</evidence>
<dbReference type="PANTHER" id="PTHR30454:SF0">
    <property type="entry name" value="4-HYDROXY-3-METHYLBUT-2-EN-1-YL DIPHOSPHATE SYNTHASE (FERREDOXIN), CHLOROPLASTIC"/>
    <property type="match status" value="1"/>
</dbReference>
<dbReference type="Pfam" id="PF04551">
    <property type="entry name" value="GcpE"/>
    <property type="match status" value="1"/>
</dbReference>
<dbReference type="Pfam" id="PF26540">
    <property type="entry name" value="GcpE_C"/>
    <property type="match status" value="1"/>
</dbReference>
<dbReference type="InterPro" id="IPR045854">
    <property type="entry name" value="NO2/SO3_Rdtase_4Fe4S_sf"/>
</dbReference>
<evidence type="ECO:0000313" key="10">
    <source>
        <dbReference type="EMBL" id="OGG05209.1"/>
    </source>
</evidence>
<dbReference type="Proteomes" id="UP000179129">
    <property type="component" value="Unassembled WGS sequence"/>
</dbReference>
<evidence type="ECO:0000256" key="1">
    <source>
        <dbReference type="ARBA" id="ARBA00001966"/>
    </source>
</evidence>
<keyword evidence="3" id="KW-0479">Metal-binding</keyword>
<evidence type="ECO:0000256" key="2">
    <source>
        <dbReference type="ARBA" id="ARBA00022485"/>
    </source>
</evidence>
<dbReference type="InterPro" id="IPR011005">
    <property type="entry name" value="Dihydropteroate_synth-like_sf"/>
</dbReference>
<dbReference type="AlphaFoldDB" id="A0A1F5YYD4"/>
<name>A0A1F5YYD4_9BACT</name>
<evidence type="ECO:0000259" key="9">
    <source>
        <dbReference type="Pfam" id="PF26540"/>
    </source>
</evidence>
<dbReference type="PANTHER" id="PTHR30454">
    <property type="entry name" value="4-HYDROXY-3-METHYLBUT-2-EN-1-YL DIPHOSPHATE SYNTHASE"/>
    <property type="match status" value="1"/>
</dbReference>
<keyword evidence="4" id="KW-0560">Oxidoreductase</keyword>
<proteinExistence type="predicted"/>
<dbReference type="GO" id="GO:0051539">
    <property type="term" value="F:4 iron, 4 sulfur cluster binding"/>
    <property type="evidence" value="ECO:0007669"/>
    <property type="project" value="UniProtKB-KW"/>
</dbReference>
<dbReference type="InterPro" id="IPR058579">
    <property type="entry name" value="IspG_C"/>
</dbReference>
<dbReference type="Gene3D" id="3.30.413.10">
    <property type="entry name" value="Sulfite Reductase Hemoprotein, domain 1"/>
    <property type="match status" value="1"/>
</dbReference>
<keyword evidence="6" id="KW-0411">Iron-sulfur</keyword>
<keyword evidence="5" id="KW-0408">Iron</keyword>
<evidence type="ECO:0000256" key="4">
    <source>
        <dbReference type="ARBA" id="ARBA00023002"/>
    </source>
</evidence>
<dbReference type="GO" id="GO:0046872">
    <property type="term" value="F:metal ion binding"/>
    <property type="evidence" value="ECO:0007669"/>
    <property type="project" value="UniProtKB-KW"/>
</dbReference>
<feature type="domain" description="IspG TIM-barrel" evidence="8">
    <location>
        <begin position="1"/>
        <end position="145"/>
    </location>
</feature>
<dbReference type="InterPro" id="IPR058578">
    <property type="entry name" value="IspG_TIM"/>
</dbReference>
<reference evidence="10 11" key="1">
    <citation type="journal article" date="2016" name="Nat. Commun.">
        <title>Thousands of microbial genomes shed light on interconnected biogeochemical processes in an aquifer system.</title>
        <authorList>
            <person name="Anantharaman K."/>
            <person name="Brown C.T."/>
            <person name="Hug L.A."/>
            <person name="Sharon I."/>
            <person name="Castelle C.J."/>
            <person name="Probst A.J."/>
            <person name="Thomas B.C."/>
            <person name="Singh A."/>
            <person name="Wilkins M.J."/>
            <person name="Karaoz U."/>
            <person name="Brodie E.L."/>
            <person name="Williams K.H."/>
            <person name="Hubbard S.S."/>
            <person name="Banfield J.F."/>
        </authorList>
    </citation>
    <scope>NUCLEOTIDE SEQUENCE [LARGE SCALE GENOMIC DNA]</scope>
</reference>
<keyword evidence="7" id="KW-0414">Isoprene biosynthesis</keyword>
<feature type="non-terminal residue" evidence="10">
    <location>
        <position position="1"/>
    </location>
</feature>
<evidence type="ECO:0000259" key="8">
    <source>
        <dbReference type="Pfam" id="PF04551"/>
    </source>
</evidence>
<dbReference type="STRING" id="1817867.A3F83_08500"/>
<evidence type="ECO:0000256" key="6">
    <source>
        <dbReference type="ARBA" id="ARBA00023014"/>
    </source>
</evidence>
<accession>A0A1F5YYD4</accession>
<dbReference type="NCBIfam" id="TIGR00612">
    <property type="entry name" value="ispG_gcpE"/>
    <property type="match status" value="1"/>
</dbReference>
<sequence>NPGNIGSAERVRTVADEAGRRGVPIRIGVNSGSLEPALLASHGGPTAEALAESALGHCRLLEEAGFEDIVVSIKASDVPTTVRANRLFAARRKYPLHLGITEAGTRSRGTVLSSVGLGLLLGEGIGDTIRVSLTADPVEEIAVAYQILSAVGLRRRGVEIISCPSCGRTEVDLIGLAEQVERLLQGVELPLTVAVMGCVVNGPGEAREADFGIAAGKGSGMVFRKGEQVCKVPEPQLVARLLELISEETGVPLSIPKT</sequence>
<dbReference type="Gene3D" id="3.20.20.20">
    <property type="entry name" value="Dihydropteroate synthase-like"/>
    <property type="match status" value="1"/>
</dbReference>
<dbReference type="GO" id="GO:0046429">
    <property type="term" value="F:4-hydroxy-3-methylbut-2-en-1-yl diphosphate synthase activity (ferredoxin)"/>
    <property type="evidence" value="ECO:0007669"/>
    <property type="project" value="InterPro"/>
</dbReference>
<gene>
    <name evidence="10" type="ORF">A3F83_08500</name>
</gene>
<dbReference type="EMBL" id="MFIX01000079">
    <property type="protein sequence ID" value="OGG05209.1"/>
    <property type="molecule type" value="Genomic_DNA"/>
</dbReference>
<dbReference type="InterPro" id="IPR004588">
    <property type="entry name" value="IspG_bac-typ"/>
</dbReference>
<evidence type="ECO:0000313" key="11">
    <source>
        <dbReference type="Proteomes" id="UP000179129"/>
    </source>
</evidence>
<keyword evidence="2" id="KW-0004">4Fe-4S</keyword>
<dbReference type="SUPFAM" id="SSF56014">
    <property type="entry name" value="Nitrite and sulphite reductase 4Fe-4S domain-like"/>
    <property type="match status" value="1"/>
</dbReference>
<comment type="cofactor">
    <cofactor evidence="1">
        <name>[4Fe-4S] cluster</name>
        <dbReference type="ChEBI" id="CHEBI:49883"/>
    </cofactor>
</comment>